<dbReference type="InterPro" id="IPR017452">
    <property type="entry name" value="GPCR_Rhodpsn_7TM"/>
</dbReference>
<dbReference type="SUPFAM" id="SSF81321">
    <property type="entry name" value="Family A G protein-coupled receptor-like"/>
    <property type="match status" value="1"/>
</dbReference>
<evidence type="ECO:0000256" key="3">
    <source>
        <dbReference type="ARBA" id="ARBA00022989"/>
    </source>
</evidence>
<dbReference type="Pfam" id="PF10323">
    <property type="entry name" value="7TM_GPCR_Srv"/>
    <property type="match status" value="1"/>
</dbReference>
<dbReference type="WBParaSite" id="SPAL_0000581000.1">
    <property type="protein sequence ID" value="SPAL_0000581000.1"/>
    <property type="gene ID" value="SPAL_0000581000"/>
</dbReference>
<dbReference type="PANTHER" id="PTHR31552">
    <property type="entry name" value="SERPENTINE RECEPTOR CLASS GAMMA"/>
    <property type="match status" value="1"/>
</dbReference>
<protein>
    <submittedName>
        <fullName evidence="8">G_PROTEIN_RECEP_F1_2 domain-containing protein</fullName>
    </submittedName>
</protein>
<feature type="transmembrane region" description="Helical" evidence="5">
    <location>
        <begin position="111"/>
        <end position="136"/>
    </location>
</feature>
<sequence>MMALLKLPSWSIMPQFYLDNTYLAALSYVFVATTCCVPFIHTFFLSGLRYMAIYHPVKYTRISSPRTSIILCSLLLVISLSIGLPSLAYSSRYIYSNVTGITTPTYLDKSVAYYQFAYITFLYLPIIIMSAIFNVANFIGLSKTNKRNKNKKSETLFAIYSLFTYFTTCLMEAYLGSRIIGNFLGNQMIVSIANYSLTWIGDLGTFGDFYFFIFINSEIRAAIKEIVCKVFGIKYAPLFVKTTEIKSIYDGKSLRGKHITKT</sequence>
<feature type="transmembrane region" description="Helical" evidence="5">
    <location>
        <begin position="69"/>
        <end position="91"/>
    </location>
</feature>
<dbReference type="Proteomes" id="UP000046392">
    <property type="component" value="Unplaced"/>
</dbReference>
<accession>A0A0N5BIN0</accession>
<evidence type="ECO:0000256" key="4">
    <source>
        <dbReference type="ARBA" id="ARBA00023136"/>
    </source>
</evidence>
<dbReference type="AlphaFoldDB" id="A0A0N5BIN0"/>
<dbReference type="CDD" id="cd00637">
    <property type="entry name" value="7tm_classA_rhodopsin-like"/>
    <property type="match status" value="1"/>
</dbReference>
<keyword evidence="4 5" id="KW-0472">Membrane</keyword>
<reference evidence="8" key="1">
    <citation type="submission" date="2017-02" db="UniProtKB">
        <authorList>
            <consortium name="WormBaseParasite"/>
        </authorList>
    </citation>
    <scope>IDENTIFICATION</scope>
</reference>
<dbReference type="InterPro" id="IPR019426">
    <property type="entry name" value="7TM_GPCR_serpentine_rcpt_Srv"/>
</dbReference>
<dbReference type="Gene3D" id="1.20.1070.10">
    <property type="entry name" value="Rhodopsin 7-helix transmembrane proteins"/>
    <property type="match status" value="1"/>
</dbReference>
<dbReference type="PANTHER" id="PTHR31552:SF8">
    <property type="entry name" value="SERPENTINE RECEPTOR CLASS GAMMA"/>
    <property type="match status" value="1"/>
</dbReference>
<comment type="subcellular location">
    <subcellularLocation>
        <location evidence="1">Membrane</location>
    </subcellularLocation>
</comment>
<dbReference type="PROSITE" id="PS50262">
    <property type="entry name" value="G_PROTEIN_RECEP_F1_2"/>
    <property type="match status" value="1"/>
</dbReference>
<evidence type="ECO:0000256" key="1">
    <source>
        <dbReference type="ARBA" id="ARBA00004370"/>
    </source>
</evidence>
<dbReference type="STRING" id="174720.A0A0N5BIN0"/>
<feature type="transmembrane region" description="Helical" evidence="5">
    <location>
        <begin position="20"/>
        <end position="48"/>
    </location>
</feature>
<evidence type="ECO:0000256" key="5">
    <source>
        <dbReference type="SAM" id="Phobius"/>
    </source>
</evidence>
<organism evidence="7 8">
    <name type="scientific">Strongyloides papillosus</name>
    <name type="common">Intestinal threadworm</name>
    <dbReference type="NCBI Taxonomy" id="174720"/>
    <lineage>
        <taxon>Eukaryota</taxon>
        <taxon>Metazoa</taxon>
        <taxon>Ecdysozoa</taxon>
        <taxon>Nematoda</taxon>
        <taxon>Chromadorea</taxon>
        <taxon>Rhabditida</taxon>
        <taxon>Tylenchina</taxon>
        <taxon>Panagrolaimomorpha</taxon>
        <taxon>Strongyloidoidea</taxon>
        <taxon>Strongyloididae</taxon>
        <taxon>Strongyloides</taxon>
    </lineage>
</organism>
<proteinExistence type="predicted"/>
<evidence type="ECO:0000313" key="8">
    <source>
        <dbReference type="WBParaSite" id="SPAL_0000581000.1"/>
    </source>
</evidence>
<evidence type="ECO:0000256" key="2">
    <source>
        <dbReference type="ARBA" id="ARBA00022692"/>
    </source>
</evidence>
<keyword evidence="3 5" id="KW-1133">Transmembrane helix</keyword>
<evidence type="ECO:0000259" key="6">
    <source>
        <dbReference type="PROSITE" id="PS50262"/>
    </source>
</evidence>
<feature type="transmembrane region" description="Helical" evidence="5">
    <location>
        <begin position="196"/>
        <end position="215"/>
    </location>
</feature>
<keyword evidence="7" id="KW-1185">Reference proteome</keyword>
<name>A0A0N5BIN0_STREA</name>
<feature type="domain" description="G-protein coupled receptors family 1 profile" evidence="6">
    <location>
        <begin position="1"/>
        <end position="169"/>
    </location>
</feature>
<feature type="transmembrane region" description="Helical" evidence="5">
    <location>
        <begin position="157"/>
        <end position="176"/>
    </location>
</feature>
<dbReference type="GO" id="GO:0016020">
    <property type="term" value="C:membrane"/>
    <property type="evidence" value="ECO:0007669"/>
    <property type="project" value="UniProtKB-SubCell"/>
</dbReference>
<keyword evidence="2 5" id="KW-0812">Transmembrane</keyword>
<evidence type="ECO:0000313" key="7">
    <source>
        <dbReference type="Proteomes" id="UP000046392"/>
    </source>
</evidence>